<evidence type="ECO:0000313" key="2">
    <source>
        <dbReference type="Proteomes" id="UP000245207"/>
    </source>
</evidence>
<comment type="caution">
    <text evidence="1">The sequence shown here is derived from an EMBL/GenBank/DDBJ whole genome shotgun (WGS) entry which is preliminary data.</text>
</comment>
<evidence type="ECO:0000313" key="1">
    <source>
        <dbReference type="EMBL" id="PWA57694.1"/>
    </source>
</evidence>
<sequence length="107" mass="12335">MVLIRCSSGLFDLRRWLNLYWGSWTLECIPTLVYSVSRHCTINLDPRMVILGIQSVVLLRYISITSYNKIGDLLCCRDDSGERIICSGLFYDDYGGGDGGERWWRSM</sequence>
<dbReference type="EMBL" id="PKPP01006090">
    <property type="protein sequence ID" value="PWA57694.1"/>
    <property type="molecule type" value="Genomic_DNA"/>
</dbReference>
<proteinExistence type="predicted"/>
<reference evidence="1 2" key="1">
    <citation type="journal article" date="2018" name="Mol. Plant">
        <title>The genome of Artemisia annua provides insight into the evolution of Asteraceae family and artemisinin biosynthesis.</title>
        <authorList>
            <person name="Shen Q."/>
            <person name="Zhang L."/>
            <person name="Liao Z."/>
            <person name="Wang S."/>
            <person name="Yan T."/>
            <person name="Shi P."/>
            <person name="Liu M."/>
            <person name="Fu X."/>
            <person name="Pan Q."/>
            <person name="Wang Y."/>
            <person name="Lv Z."/>
            <person name="Lu X."/>
            <person name="Zhang F."/>
            <person name="Jiang W."/>
            <person name="Ma Y."/>
            <person name="Chen M."/>
            <person name="Hao X."/>
            <person name="Li L."/>
            <person name="Tang Y."/>
            <person name="Lv G."/>
            <person name="Zhou Y."/>
            <person name="Sun X."/>
            <person name="Brodelius P.E."/>
            <person name="Rose J.K.C."/>
            <person name="Tang K."/>
        </authorList>
    </citation>
    <scope>NUCLEOTIDE SEQUENCE [LARGE SCALE GENOMIC DNA]</scope>
    <source>
        <strain evidence="2">cv. Huhao1</strain>
        <tissue evidence="1">Leaf</tissue>
    </source>
</reference>
<keyword evidence="2" id="KW-1185">Reference proteome</keyword>
<dbReference type="AlphaFoldDB" id="A0A2U1M8W2"/>
<accession>A0A2U1M8W2</accession>
<protein>
    <submittedName>
        <fullName evidence="1">Uncharacterized protein</fullName>
    </submittedName>
</protein>
<name>A0A2U1M8W2_ARTAN</name>
<organism evidence="1 2">
    <name type="scientific">Artemisia annua</name>
    <name type="common">Sweet wormwood</name>
    <dbReference type="NCBI Taxonomy" id="35608"/>
    <lineage>
        <taxon>Eukaryota</taxon>
        <taxon>Viridiplantae</taxon>
        <taxon>Streptophyta</taxon>
        <taxon>Embryophyta</taxon>
        <taxon>Tracheophyta</taxon>
        <taxon>Spermatophyta</taxon>
        <taxon>Magnoliopsida</taxon>
        <taxon>eudicotyledons</taxon>
        <taxon>Gunneridae</taxon>
        <taxon>Pentapetalae</taxon>
        <taxon>asterids</taxon>
        <taxon>campanulids</taxon>
        <taxon>Asterales</taxon>
        <taxon>Asteraceae</taxon>
        <taxon>Asteroideae</taxon>
        <taxon>Anthemideae</taxon>
        <taxon>Artemisiinae</taxon>
        <taxon>Artemisia</taxon>
    </lineage>
</organism>
<dbReference type="Proteomes" id="UP000245207">
    <property type="component" value="Unassembled WGS sequence"/>
</dbReference>
<gene>
    <name evidence="1" type="ORF">CTI12_AA407060</name>
</gene>